<evidence type="ECO:0000256" key="6">
    <source>
        <dbReference type="ARBA" id="ARBA00023242"/>
    </source>
</evidence>
<keyword evidence="5" id="KW-0804">Transcription</keyword>
<name>A0A3B0JF13_DROGU</name>
<dbReference type="STRING" id="7266.A0A3B0JF13"/>
<evidence type="ECO:0000313" key="8">
    <source>
        <dbReference type="EMBL" id="SPP73890.1"/>
    </source>
</evidence>
<reference evidence="9" key="1">
    <citation type="submission" date="2018-01" db="EMBL/GenBank/DDBJ databases">
        <authorList>
            <person name="Alioto T."/>
            <person name="Alioto T."/>
        </authorList>
    </citation>
    <scope>NUCLEOTIDE SEQUENCE [LARGE SCALE GENOMIC DNA]</scope>
</reference>
<proteinExistence type="inferred from homology"/>
<dbReference type="OrthoDB" id="5595141at2759"/>
<evidence type="ECO:0000256" key="7">
    <source>
        <dbReference type="SAM" id="MobiDB-lite"/>
    </source>
</evidence>
<dbReference type="GO" id="GO:0006357">
    <property type="term" value="P:regulation of transcription by RNA polymerase II"/>
    <property type="evidence" value="ECO:0007669"/>
    <property type="project" value="TreeGrafter"/>
</dbReference>
<feature type="region of interest" description="Disordered" evidence="7">
    <location>
        <begin position="117"/>
        <end position="203"/>
    </location>
</feature>
<evidence type="ECO:0000256" key="4">
    <source>
        <dbReference type="ARBA" id="ARBA00023015"/>
    </source>
</evidence>
<evidence type="ECO:0000256" key="2">
    <source>
        <dbReference type="ARBA" id="ARBA00007117"/>
    </source>
</evidence>
<feature type="region of interest" description="Disordered" evidence="7">
    <location>
        <begin position="1"/>
        <end position="22"/>
    </location>
</feature>
<dbReference type="GO" id="GO:0006325">
    <property type="term" value="P:chromatin organization"/>
    <property type="evidence" value="ECO:0007669"/>
    <property type="project" value="UniProtKB-KW"/>
</dbReference>
<accession>A0A3B0JF13</accession>
<dbReference type="OMA" id="NREMPSD"/>
<evidence type="ECO:0000256" key="5">
    <source>
        <dbReference type="ARBA" id="ARBA00023163"/>
    </source>
</evidence>
<dbReference type="Pfam" id="PF07904">
    <property type="entry name" value="Eaf7"/>
    <property type="match status" value="1"/>
</dbReference>
<evidence type="ECO:0000256" key="3">
    <source>
        <dbReference type="ARBA" id="ARBA00022853"/>
    </source>
</evidence>
<keyword evidence="4" id="KW-0805">Transcription regulation</keyword>
<comment type="subcellular location">
    <subcellularLocation>
        <location evidence="1">Nucleus</location>
    </subcellularLocation>
</comment>
<dbReference type="GO" id="GO:0005634">
    <property type="term" value="C:nucleus"/>
    <property type="evidence" value="ECO:0007669"/>
    <property type="project" value="UniProtKB-SubCell"/>
</dbReference>
<sequence length="203" mass="22348">MMAKDKGLAGAGAAAPLPATGDHEWSAEEELQLFHAMEGLRPVGINKHFYMSCIAQRLSKSLNREMPSELIWKHLGTMYKLKELDDLETLPFPNEEREFCLPEQEYGTLLTKKKVEVNSNDETTDGPSAVAAPVTESNGKAPPATTKAQVHSNTSKDIEKKLAAKPIDLPKRPAKRTRGSMSNESISPSTTPPPVQSSKRRRI</sequence>
<evidence type="ECO:0000313" key="9">
    <source>
        <dbReference type="Proteomes" id="UP000268350"/>
    </source>
</evidence>
<keyword evidence="3" id="KW-0156">Chromatin regulator</keyword>
<gene>
    <name evidence="8" type="ORF">DGUA_6G001448</name>
</gene>
<keyword evidence="9" id="KW-1185">Reference proteome</keyword>
<protein>
    <submittedName>
        <fullName evidence="8">Blast:MRG/MORF4L-binding protein</fullName>
    </submittedName>
</protein>
<comment type="similarity">
    <text evidence="2">Belongs to the EAF7 family.</text>
</comment>
<dbReference type="GO" id="GO:0035267">
    <property type="term" value="C:NuA4 histone acetyltransferase complex"/>
    <property type="evidence" value="ECO:0007669"/>
    <property type="project" value="TreeGrafter"/>
</dbReference>
<keyword evidence="6" id="KW-0539">Nucleus</keyword>
<dbReference type="PANTHER" id="PTHR13581">
    <property type="entry name" value="MRG-BINDING PROTEIN"/>
    <property type="match status" value="1"/>
</dbReference>
<dbReference type="InterPro" id="IPR012423">
    <property type="entry name" value="Eaf7/MRGBP"/>
</dbReference>
<dbReference type="AlphaFoldDB" id="A0A3B0JF13"/>
<evidence type="ECO:0000256" key="1">
    <source>
        <dbReference type="ARBA" id="ARBA00004123"/>
    </source>
</evidence>
<dbReference type="Proteomes" id="UP000268350">
    <property type="component" value="Unassembled WGS sequence"/>
</dbReference>
<dbReference type="EMBL" id="OUUW01000001">
    <property type="protein sequence ID" value="SPP73890.1"/>
    <property type="molecule type" value="Genomic_DNA"/>
</dbReference>
<feature type="compositionally biased region" description="Low complexity" evidence="7">
    <location>
        <begin position="11"/>
        <end position="20"/>
    </location>
</feature>
<dbReference type="PANTHER" id="PTHR13581:SF5">
    <property type="entry name" value="MRG_MORF4L-BINDING PROTEIN"/>
    <property type="match status" value="1"/>
</dbReference>
<organism evidence="8 9">
    <name type="scientific">Drosophila guanche</name>
    <name type="common">Fruit fly</name>
    <dbReference type="NCBI Taxonomy" id="7266"/>
    <lineage>
        <taxon>Eukaryota</taxon>
        <taxon>Metazoa</taxon>
        <taxon>Ecdysozoa</taxon>
        <taxon>Arthropoda</taxon>
        <taxon>Hexapoda</taxon>
        <taxon>Insecta</taxon>
        <taxon>Pterygota</taxon>
        <taxon>Neoptera</taxon>
        <taxon>Endopterygota</taxon>
        <taxon>Diptera</taxon>
        <taxon>Brachycera</taxon>
        <taxon>Muscomorpha</taxon>
        <taxon>Ephydroidea</taxon>
        <taxon>Drosophilidae</taxon>
        <taxon>Drosophila</taxon>
        <taxon>Sophophora</taxon>
    </lineage>
</organism>